<evidence type="ECO:0000313" key="3">
    <source>
        <dbReference type="EMBL" id="ACM28812.1"/>
    </source>
</evidence>
<dbReference type="GO" id="GO:0016787">
    <property type="term" value="F:hydrolase activity"/>
    <property type="evidence" value="ECO:0007669"/>
    <property type="project" value="UniProtKB-KW"/>
</dbReference>
<protein>
    <submittedName>
        <fullName evidence="3">3-oxoadipate enol-lactone hydrolase/4-carboxymuconolactone decarboxylase protein</fullName>
    </submittedName>
</protein>
<dbReference type="HOGENOM" id="CLU_020336_7_1_5"/>
<accession>B9JMN1</accession>
<evidence type="ECO:0000256" key="1">
    <source>
        <dbReference type="ARBA" id="ARBA00022801"/>
    </source>
</evidence>
<reference evidence="3 4" key="1">
    <citation type="journal article" date="2009" name="J. Bacteriol.">
        <title>Genome sequences of three Agrobacterium biovars help elucidate the evolution of multichromosome genomes in bacteria.</title>
        <authorList>
            <person name="Slater S.C."/>
            <person name="Goldman B.S."/>
            <person name="Goodner B."/>
            <person name="Setubal J.C."/>
            <person name="Farrand S.K."/>
            <person name="Nester E.W."/>
            <person name="Burr T.J."/>
            <person name="Banta L."/>
            <person name="Dickerman A.W."/>
            <person name="Paulsen I."/>
            <person name="Otten L."/>
            <person name="Suen G."/>
            <person name="Welch R."/>
            <person name="Almeida N.F."/>
            <person name="Arnold F."/>
            <person name="Burton O.T."/>
            <person name="Du Z."/>
            <person name="Ewing A."/>
            <person name="Godsy E."/>
            <person name="Heisel S."/>
            <person name="Houmiel K.L."/>
            <person name="Jhaveri J."/>
            <person name="Lu J."/>
            <person name="Miller N.M."/>
            <person name="Norton S."/>
            <person name="Chen Q."/>
            <person name="Phoolcharoen W."/>
            <person name="Ohlin V."/>
            <person name="Ondrusek D."/>
            <person name="Pride N."/>
            <person name="Stricklin S.L."/>
            <person name="Sun J."/>
            <person name="Wheeler C."/>
            <person name="Wilson L."/>
            <person name="Zhu H."/>
            <person name="Wood D.W."/>
        </authorList>
    </citation>
    <scope>NUCLEOTIDE SEQUENCE [LARGE SCALE GENOMIC DNA]</scope>
    <source>
        <strain evidence="4">K84 / ATCC BAA-868</strain>
    </source>
</reference>
<sequence>MSTSFEHHTVRVKDIRMHYVRAGKGEPLVLLHGWPQNWASWKRIIPVLSDHFTVIAPDMRGFGATSKAEAGYDTNNVADDIRELVGSLGFERIFLAGHDWGAAVAYSYAAQFQQQVRKLAIFEMVLPGFGIMEEAMTPQPNGNFLWHMGFQSVPDIPFTLISGREDLYLRWFFQTYAYDPSAITSTETEEYVQAMTNVGALRAGLQYYQSYFTSAAQNAQHKQHKLTIPVSAWAGEACLGPLTKQCLDMAATDVTGGVIERCGHWIGEERPDFVASQLVEFFGSGG</sequence>
<dbReference type="STRING" id="311403.Arad_7274"/>
<keyword evidence="1 3" id="KW-0378">Hydrolase</keyword>
<dbReference type="Proteomes" id="UP000001600">
    <property type="component" value="Chromosome 2"/>
</dbReference>
<organism evidence="3 4">
    <name type="scientific">Rhizobium rhizogenes (strain K84 / ATCC BAA-868)</name>
    <name type="common">Agrobacterium radiobacter</name>
    <dbReference type="NCBI Taxonomy" id="311403"/>
    <lineage>
        <taxon>Bacteria</taxon>
        <taxon>Pseudomonadati</taxon>
        <taxon>Pseudomonadota</taxon>
        <taxon>Alphaproteobacteria</taxon>
        <taxon>Hyphomicrobiales</taxon>
        <taxon>Rhizobiaceae</taxon>
        <taxon>Rhizobium/Agrobacterium group</taxon>
        <taxon>Rhizobium</taxon>
    </lineage>
</organism>
<dbReference type="PRINTS" id="PR00412">
    <property type="entry name" value="EPOXHYDRLASE"/>
</dbReference>
<dbReference type="Pfam" id="PF00561">
    <property type="entry name" value="Abhydrolase_1"/>
    <property type="match status" value="1"/>
</dbReference>
<dbReference type="PRINTS" id="PR00111">
    <property type="entry name" value="ABHYDROLASE"/>
</dbReference>
<name>B9JMN1_RHIR8</name>
<gene>
    <name evidence="3" type="ordered locus">Arad_7274</name>
</gene>
<dbReference type="SUPFAM" id="SSF53474">
    <property type="entry name" value="alpha/beta-Hydrolases"/>
    <property type="match status" value="1"/>
</dbReference>
<dbReference type="Gene3D" id="3.40.50.1820">
    <property type="entry name" value="alpha/beta hydrolase"/>
    <property type="match status" value="1"/>
</dbReference>
<dbReference type="InterPro" id="IPR000073">
    <property type="entry name" value="AB_hydrolase_1"/>
</dbReference>
<dbReference type="eggNOG" id="COG0596">
    <property type="taxonomic scope" value="Bacteria"/>
</dbReference>
<dbReference type="AlphaFoldDB" id="B9JMN1"/>
<dbReference type="PANTHER" id="PTHR43329">
    <property type="entry name" value="EPOXIDE HYDROLASE"/>
    <property type="match status" value="1"/>
</dbReference>
<dbReference type="KEGG" id="ara:Arad_7274"/>
<dbReference type="InterPro" id="IPR029058">
    <property type="entry name" value="AB_hydrolase_fold"/>
</dbReference>
<dbReference type="RefSeq" id="WP_007689106.1">
    <property type="nucleotide sequence ID" value="NC_011983.1"/>
</dbReference>
<feature type="domain" description="AB hydrolase-1" evidence="2">
    <location>
        <begin position="27"/>
        <end position="178"/>
    </location>
</feature>
<evidence type="ECO:0000259" key="2">
    <source>
        <dbReference type="Pfam" id="PF00561"/>
    </source>
</evidence>
<dbReference type="ESTHER" id="agrrk-b9jmn1">
    <property type="family name" value="CFTR-inhibitory-factor_Cif"/>
</dbReference>
<proteinExistence type="predicted"/>
<dbReference type="InterPro" id="IPR000639">
    <property type="entry name" value="Epox_hydrolase-like"/>
</dbReference>
<dbReference type="EMBL" id="CP000629">
    <property type="protein sequence ID" value="ACM28812.1"/>
    <property type="molecule type" value="Genomic_DNA"/>
</dbReference>
<evidence type="ECO:0000313" key="4">
    <source>
        <dbReference type="Proteomes" id="UP000001600"/>
    </source>
</evidence>